<feature type="binding site" evidence="7">
    <location>
        <position position="115"/>
    </location>
    <ligand>
        <name>Fe cation</name>
        <dbReference type="ChEBI" id="CHEBI:24875"/>
        <label>1</label>
    </ligand>
</feature>
<protein>
    <recommendedName>
        <fullName evidence="8">Ferritin</fullName>
        <ecNumber evidence="8">1.16.3.2</ecNumber>
    </recommendedName>
</protein>
<dbReference type="eggNOG" id="COG1528">
    <property type="taxonomic scope" value="Bacteria"/>
</dbReference>
<dbReference type="Proteomes" id="UP000004095">
    <property type="component" value="Unassembled WGS sequence"/>
</dbReference>
<dbReference type="GO" id="GO:0006879">
    <property type="term" value="P:intracellular iron ion homeostasis"/>
    <property type="evidence" value="ECO:0007669"/>
    <property type="project" value="UniProtKB-KW"/>
</dbReference>
<feature type="binding site" evidence="7">
    <location>
        <position position="148"/>
    </location>
    <ligand>
        <name>Fe cation</name>
        <dbReference type="ChEBI" id="CHEBI:24875"/>
        <label>1</label>
    </ligand>
</feature>
<dbReference type="Gene3D" id="1.20.1260.10">
    <property type="match status" value="1"/>
</dbReference>
<comment type="catalytic activity">
    <reaction evidence="8">
        <text>4 Fe(2+) + O2 + 6 H2O = 4 iron(III) oxide-hydroxide + 12 H(+)</text>
        <dbReference type="Rhea" id="RHEA:11972"/>
        <dbReference type="ChEBI" id="CHEBI:15377"/>
        <dbReference type="ChEBI" id="CHEBI:15378"/>
        <dbReference type="ChEBI" id="CHEBI:15379"/>
        <dbReference type="ChEBI" id="CHEBI:29033"/>
        <dbReference type="ChEBI" id="CHEBI:78619"/>
        <dbReference type="EC" id="1.16.3.2"/>
    </reaction>
</comment>
<dbReference type="GO" id="GO:0016491">
    <property type="term" value="F:oxidoreductase activity"/>
    <property type="evidence" value="ECO:0007669"/>
    <property type="project" value="UniProtKB-KW"/>
</dbReference>
<evidence type="ECO:0000256" key="4">
    <source>
        <dbReference type="ARBA" id="ARBA00023002"/>
    </source>
</evidence>
<dbReference type="InterPro" id="IPR008331">
    <property type="entry name" value="Ferritin_DPS_dom"/>
</dbReference>
<dbReference type="PANTHER" id="PTHR11431:SF127">
    <property type="entry name" value="BACTERIAL NON-HEME FERRITIN"/>
    <property type="match status" value="1"/>
</dbReference>
<comment type="caution">
    <text evidence="10">The sequence shown here is derived from an EMBL/GenBank/DDBJ whole genome shotgun (WGS) entry which is preliminary data.</text>
</comment>
<organism evidence="10 11">
    <name type="scientific">Microscilla marina ATCC 23134</name>
    <dbReference type="NCBI Taxonomy" id="313606"/>
    <lineage>
        <taxon>Bacteria</taxon>
        <taxon>Pseudomonadati</taxon>
        <taxon>Bacteroidota</taxon>
        <taxon>Cytophagia</taxon>
        <taxon>Cytophagales</taxon>
        <taxon>Microscillaceae</taxon>
        <taxon>Microscilla</taxon>
    </lineage>
</organism>
<dbReference type="GO" id="GO:0006826">
    <property type="term" value="P:iron ion transport"/>
    <property type="evidence" value="ECO:0007669"/>
    <property type="project" value="InterPro"/>
</dbReference>
<dbReference type="GO" id="GO:0042802">
    <property type="term" value="F:identical protein binding"/>
    <property type="evidence" value="ECO:0007669"/>
    <property type="project" value="UniProtKB-ARBA"/>
</dbReference>
<dbReference type="Pfam" id="PF00210">
    <property type="entry name" value="Ferritin"/>
    <property type="match status" value="1"/>
</dbReference>
<name>A1ZLT6_MICM2</name>
<feature type="binding site" evidence="7">
    <location>
        <position position="74"/>
    </location>
    <ligand>
        <name>Fe cation</name>
        <dbReference type="ChEBI" id="CHEBI:24875"/>
        <label>1</label>
    </ligand>
</feature>
<evidence type="ECO:0000256" key="3">
    <source>
        <dbReference type="ARBA" id="ARBA00022723"/>
    </source>
</evidence>
<evidence type="ECO:0000259" key="9">
    <source>
        <dbReference type="PROSITE" id="PS50905"/>
    </source>
</evidence>
<comment type="function">
    <text evidence="8">Iron-storage protein.</text>
</comment>
<evidence type="ECO:0000256" key="2">
    <source>
        <dbReference type="ARBA" id="ARBA00022434"/>
    </source>
</evidence>
<dbReference type="AlphaFoldDB" id="A1ZLT6"/>
<keyword evidence="8" id="KW-0963">Cytoplasm</keyword>
<dbReference type="PROSITE" id="PS50905">
    <property type="entry name" value="FERRITIN_LIKE"/>
    <property type="match status" value="1"/>
</dbReference>
<comment type="similarity">
    <text evidence="1 8">Belongs to the ferritin family. Prokaryotic subfamily.</text>
</comment>
<proteinExistence type="inferred from homology"/>
<dbReference type="EC" id="1.16.3.2" evidence="8"/>
<evidence type="ECO:0000256" key="7">
    <source>
        <dbReference type="PIRSR" id="PIRSR601519-1"/>
    </source>
</evidence>
<keyword evidence="4" id="KW-0560">Oxidoreductase</keyword>
<dbReference type="InterPro" id="IPR001519">
    <property type="entry name" value="Ferritin"/>
</dbReference>
<keyword evidence="2 8" id="KW-0409">Iron storage</keyword>
<evidence type="ECO:0000256" key="8">
    <source>
        <dbReference type="RuleBase" id="RU361145"/>
    </source>
</evidence>
<dbReference type="InterPro" id="IPR009040">
    <property type="entry name" value="Ferritin-like_diiron"/>
</dbReference>
<dbReference type="PANTHER" id="PTHR11431">
    <property type="entry name" value="FERRITIN"/>
    <property type="match status" value="1"/>
</dbReference>
<dbReference type="InterPro" id="IPR009078">
    <property type="entry name" value="Ferritin-like_SF"/>
</dbReference>
<comment type="subcellular location">
    <subcellularLocation>
        <location evidence="8">Cytoplasm</location>
    </subcellularLocation>
</comment>
<feature type="domain" description="Ferritin-like diiron" evidence="9">
    <location>
        <begin position="21"/>
        <end position="166"/>
    </location>
</feature>
<comment type="function">
    <text evidence="6">May alleviate iron toxicity in the presence of oxygen.</text>
</comment>
<keyword evidence="11" id="KW-1185">Reference proteome</keyword>
<evidence type="ECO:0000313" key="11">
    <source>
        <dbReference type="Proteomes" id="UP000004095"/>
    </source>
</evidence>
<sequence>MYYFFDTKPYTDMKDLVRLKTSLAEDMESILNDQIKIESNSSAKYLAMASWCAEKGFEKATTFFMTQADEERSHMLRIFNYIIERGGKAVSPEISNVRHEYDSLRELCETALEQEISVSNAINRVVEAARKTNDYATDNFMQWFVNEQIEEEAIARRIVELFEIIGEDGVGLFTIDKQIGQVREQHGN</sequence>
<keyword evidence="5 7" id="KW-0408">Iron</keyword>
<dbReference type="CDD" id="cd01055">
    <property type="entry name" value="Nonheme_Ferritin"/>
    <property type="match status" value="1"/>
</dbReference>
<dbReference type="GO" id="GO:0008198">
    <property type="term" value="F:ferrous iron binding"/>
    <property type="evidence" value="ECO:0007669"/>
    <property type="project" value="TreeGrafter"/>
</dbReference>
<dbReference type="GO" id="GO:0008199">
    <property type="term" value="F:ferric iron binding"/>
    <property type="evidence" value="ECO:0007669"/>
    <property type="project" value="InterPro"/>
</dbReference>
<keyword evidence="3 7" id="KW-0479">Metal-binding</keyword>
<dbReference type="FunFam" id="1.20.1260.10:FF:000001">
    <property type="entry name" value="Non-heme ferritin"/>
    <property type="match status" value="1"/>
</dbReference>
<dbReference type="GO" id="GO:0005737">
    <property type="term" value="C:cytoplasm"/>
    <property type="evidence" value="ECO:0007669"/>
    <property type="project" value="UniProtKB-SubCell"/>
</dbReference>
<evidence type="ECO:0000256" key="6">
    <source>
        <dbReference type="ARBA" id="ARBA00054546"/>
    </source>
</evidence>
<evidence type="ECO:0000256" key="1">
    <source>
        <dbReference type="ARBA" id="ARBA00006950"/>
    </source>
</evidence>
<evidence type="ECO:0000313" key="10">
    <source>
        <dbReference type="EMBL" id="EAY28840.1"/>
    </source>
</evidence>
<feature type="binding site" evidence="7">
    <location>
        <position position="38"/>
    </location>
    <ligand>
        <name>Fe cation</name>
        <dbReference type="ChEBI" id="CHEBI:24875"/>
        <label>1</label>
    </ligand>
</feature>
<evidence type="ECO:0000256" key="5">
    <source>
        <dbReference type="ARBA" id="ARBA00023004"/>
    </source>
</evidence>
<reference evidence="10 11" key="1">
    <citation type="submission" date="2007-01" db="EMBL/GenBank/DDBJ databases">
        <authorList>
            <person name="Haygood M."/>
            <person name="Podell S."/>
            <person name="Anderson C."/>
            <person name="Hopkinson B."/>
            <person name="Roe K."/>
            <person name="Barbeau K."/>
            <person name="Gaasterland T."/>
            <person name="Ferriera S."/>
            <person name="Johnson J."/>
            <person name="Kravitz S."/>
            <person name="Beeson K."/>
            <person name="Sutton G."/>
            <person name="Rogers Y.-H."/>
            <person name="Friedman R."/>
            <person name="Frazier M."/>
            <person name="Venter J.C."/>
        </authorList>
    </citation>
    <scope>NUCLEOTIDE SEQUENCE [LARGE SCALE GENOMIC DNA]</scope>
    <source>
        <strain evidence="10 11">ATCC 23134</strain>
    </source>
</reference>
<accession>A1ZLT6</accession>
<gene>
    <name evidence="10" type="ORF">M23134_07938</name>
</gene>
<dbReference type="EMBL" id="AAWS01000014">
    <property type="protein sequence ID" value="EAY28840.1"/>
    <property type="molecule type" value="Genomic_DNA"/>
</dbReference>
<dbReference type="InterPro" id="IPR012347">
    <property type="entry name" value="Ferritin-like"/>
</dbReference>
<dbReference type="SUPFAM" id="SSF47240">
    <property type="entry name" value="Ferritin-like"/>
    <property type="match status" value="1"/>
</dbReference>
<dbReference type="InterPro" id="IPR041719">
    <property type="entry name" value="Ferritin_prok"/>
</dbReference>
<feature type="binding site" evidence="7">
    <location>
        <position position="71"/>
    </location>
    <ligand>
        <name>Fe cation</name>
        <dbReference type="ChEBI" id="CHEBI:24875"/>
        <label>1</label>
    </ligand>
</feature>